<feature type="chain" id="PRO_5020656930" evidence="2">
    <location>
        <begin position="19"/>
        <end position="150"/>
    </location>
</feature>
<dbReference type="Proteomes" id="UP000292702">
    <property type="component" value="Unassembled WGS sequence"/>
</dbReference>
<comment type="caution">
    <text evidence="3">The sequence shown here is derived from an EMBL/GenBank/DDBJ whole genome shotgun (WGS) entry which is preliminary data.</text>
</comment>
<evidence type="ECO:0000313" key="3">
    <source>
        <dbReference type="EMBL" id="TCD64475.1"/>
    </source>
</evidence>
<accession>A0A4R0RFS2</accession>
<feature type="region of interest" description="Disordered" evidence="1">
    <location>
        <begin position="49"/>
        <end position="150"/>
    </location>
</feature>
<organism evidence="3 4">
    <name type="scientific">Steccherinum ochraceum</name>
    <dbReference type="NCBI Taxonomy" id="92696"/>
    <lineage>
        <taxon>Eukaryota</taxon>
        <taxon>Fungi</taxon>
        <taxon>Dikarya</taxon>
        <taxon>Basidiomycota</taxon>
        <taxon>Agaricomycotina</taxon>
        <taxon>Agaricomycetes</taxon>
        <taxon>Polyporales</taxon>
        <taxon>Steccherinaceae</taxon>
        <taxon>Steccherinum</taxon>
    </lineage>
</organism>
<feature type="compositionally biased region" description="Basic and acidic residues" evidence="1">
    <location>
        <begin position="66"/>
        <end position="77"/>
    </location>
</feature>
<protein>
    <submittedName>
        <fullName evidence="3">Uncharacterized protein</fullName>
    </submittedName>
</protein>
<evidence type="ECO:0000313" key="4">
    <source>
        <dbReference type="Proteomes" id="UP000292702"/>
    </source>
</evidence>
<evidence type="ECO:0000256" key="1">
    <source>
        <dbReference type="SAM" id="MobiDB-lite"/>
    </source>
</evidence>
<keyword evidence="2" id="KW-0732">Signal</keyword>
<name>A0A4R0RFS2_9APHY</name>
<gene>
    <name evidence="3" type="ORF">EIP91_004036</name>
</gene>
<dbReference type="AlphaFoldDB" id="A0A4R0RFS2"/>
<dbReference type="EMBL" id="RWJN01000234">
    <property type="protein sequence ID" value="TCD64475.1"/>
    <property type="molecule type" value="Genomic_DNA"/>
</dbReference>
<feature type="signal peptide" evidence="2">
    <location>
        <begin position="1"/>
        <end position="18"/>
    </location>
</feature>
<reference evidence="3 4" key="1">
    <citation type="submission" date="2018-11" db="EMBL/GenBank/DDBJ databases">
        <title>Genome assembly of Steccherinum ochraceum LE-BIN_3174, the white-rot fungus of the Steccherinaceae family (The Residual Polyporoid clade, Polyporales, Basidiomycota).</title>
        <authorList>
            <person name="Fedorova T.V."/>
            <person name="Glazunova O.A."/>
            <person name="Landesman E.O."/>
            <person name="Moiseenko K.V."/>
            <person name="Psurtseva N.V."/>
            <person name="Savinova O.S."/>
            <person name="Shakhova N.V."/>
            <person name="Tyazhelova T.V."/>
            <person name="Vasina D.V."/>
        </authorList>
    </citation>
    <scope>NUCLEOTIDE SEQUENCE [LARGE SCALE GENOMIC DNA]</scope>
    <source>
        <strain evidence="3 4">LE-BIN_3174</strain>
    </source>
</reference>
<feature type="compositionally biased region" description="Gly residues" evidence="1">
    <location>
        <begin position="130"/>
        <end position="150"/>
    </location>
</feature>
<keyword evidence="4" id="KW-1185">Reference proteome</keyword>
<evidence type="ECO:0000256" key="2">
    <source>
        <dbReference type="SAM" id="SignalP"/>
    </source>
</evidence>
<sequence length="150" mass="15543">MRFITSAALVALAATAMSAPVDDASQETELYRRFADAVYARGVHDGLHARSSDDRLQRRAPGMDGKPIEVYHPEKGRVPIQNTPGYQPMPPAPPGFDHTITPQPGQAVAPGRRLVTLQVPQRLRGPTGANSGGGQANAGGAPANGGSGGA</sequence>
<proteinExistence type="predicted"/>